<keyword evidence="1" id="KW-1133">Transmembrane helix</keyword>
<evidence type="ECO:0000256" key="1">
    <source>
        <dbReference type="SAM" id="Phobius"/>
    </source>
</evidence>
<keyword evidence="1" id="KW-0472">Membrane</keyword>
<dbReference type="Proteomes" id="UP000001431">
    <property type="component" value="Chromosome"/>
</dbReference>
<dbReference type="RefSeq" id="WP_011849083.1">
    <property type="nucleotide sequence ID" value="NC_009073.1"/>
</dbReference>
<gene>
    <name evidence="2" type="ordered locus">Pcal_0391</name>
</gene>
<dbReference type="HOGENOM" id="CLU_1709199_0_0_2"/>
<keyword evidence="3" id="KW-1185">Reference proteome</keyword>
<dbReference type="EMBL" id="CP000561">
    <property type="protein sequence ID" value="ABO07826.1"/>
    <property type="molecule type" value="Genomic_DNA"/>
</dbReference>
<protein>
    <submittedName>
        <fullName evidence="2">Uncharacterized protein</fullName>
    </submittedName>
</protein>
<feature type="transmembrane region" description="Helical" evidence="1">
    <location>
        <begin position="6"/>
        <end position="30"/>
    </location>
</feature>
<dbReference type="KEGG" id="pcl:Pcal_0391"/>
<reference evidence="2" key="1">
    <citation type="submission" date="2007-02" db="EMBL/GenBank/DDBJ databases">
        <title>Complete sequence of Pyrobaculum calidifontis JCM 11548.</title>
        <authorList>
            <consortium name="US DOE Joint Genome Institute"/>
            <person name="Copeland A."/>
            <person name="Lucas S."/>
            <person name="Lapidus A."/>
            <person name="Barry K."/>
            <person name="Glavina del Rio T."/>
            <person name="Dalin E."/>
            <person name="Tice H."/>
            <person name="Pitluck S."/>
            <person name="Chain P."/>
            <person name="Malfatti S."/>
            <person name="Shin M."/>
            <person name="Vergez L."/>
            <person name="Schmutz J."/>
            <person name="Larimer F."/>
            <person name="Land M."/>
            <person name="Hauser L."/>
            <person name="Kyrpides N."/>
            <person name="Mikhailova N."/>
            <person name="Cozen A.E."/>
            <person name="Fitz-Gibbon S.T."/>
            <person name="House C.H."/>
            <person name="Saltikov C."/>
            <person name="Lowe T.M."/>
            <person name="Richardson P."/>
        </authorList>
    </citation>
    <scope>NUCLEOTIDE SEQUENCE [LARGE SCALE GENOMIC DNA]</scope>
    <source>
        <strain evidence="2">JCM 11548</strain>
    </source>
</reference>
<dbReference type="eggNOG" id="arCOG07043">
    <property type="taxonomic scope" value="Archaea"/>
</dbReference>
<feature type="transmembrane region" description="Helical" evidence="1">
    <location>
        <begin position="37"/>
        <end position="56"/>
    </location>
</feature>
<name>A3MT59_PYRCJ</name>
<dbReference type="GeneID" id="4908212"/>
<sequence length="153" mass="17337">MTRGRLVFDVAIFTAAMAALASALGVALFLESIPWPIRAYMIGSSALAVLIVLWFIPVKYSVEGGVVKLCSPIRCVRYEVEGIEGGEVYDPRRWKEWFLCGGFRGFRLAWAKCANDHLYFATARCRDVWKKFQVRKGDERYTLWLCIDGRSSG</sequence>
<proteinExistence type="predicted"/>
<dbReference type="AlphaFoldDB" id="A3MT59"/>
<evidence type="ECO:0000313" key="2">
    <source>
        <dbReference type="EMBL" id="ABO07826.1"/>
    </source>
</evidence>
<keyword evidence="1" id="KW-0812">Transmembrane</keyword>
<evidence type="ECO:0000313" key="3">
    <source>
        <dbReference type="Proteomes" id="UP000001431"/>
    </source>
</evidence>
<organism evidence="2 3">
    <name type="scientific">Pyrobaculum calidifontis (strain DSM 21063 / JCM 11548 / VA1)</name>
    <dbReference type="NCBI Taxonomy" id="410359"/>
    <lineage>
        <taxon>Archaea</taxon>
        <taxon>Thermoproteota</taxon>
        <taxon>Thermoprotei</taxon>
        <taxon>Thermoproteales</taxon>
        <taxon>Thermoproteaceae</taxon>
        <taxon>Pyrobaculum</taxon>
    </lineage>
</organism>
<accession>A3MT59</accession>